<organism evidence="2 3">
    <name type="scientific">Aeromonas veronii</name>
    <dbReference type="NCBI Taxonomy" id="654"/>
    <lineage>
        <taxon>Bacteria</taxon>
        <taxon>Pseudomonadati</taxon>
        <taxon>Pseudomonadota</taxon>
        <taxon>Gammaproteobacteria</taxon>
        <taxon>Aeromonadales</taxon>
        <taxon>Aeromonadaceae</taxon>
        <taxon>Aeromonas</taxon>
    </lineage>
</organism>
<accession>A0A653KRN5</accession>
<feature type="compositionally biased region" description="Basic and acidic residues" evidence="1">
    <location>
        <begin position="90"/>
        <end position="108"/>
    </location>
</feature>
<feature type="compositionally biased region" description="Basic residues" evidence="1">
    <location>
        <begin position="109"/>
        <end position="121"/>
    </location>
</feature>
<dbReference type="AlphaFoldDB" id="A0A653KRN5"/>
<feature type="region of interest" description="Disordered" evidence="1">
    <location>
        <begin position="19"/>
        <end position="68"/>
    </location>
</feature>
<reference evidence="2 3" key="1">
    <citation type="submission" date="2019-10" db="EMBL/GenBank/DDBJ databases">
        <authorList>
            <person name="Karimi E."/>
        </authorList>
    </citation>
    <scope>NUCLEOTIDE SEQUENCE [LARGE SCALE GENOMIC DNA]</scope>
    <source>
        <strain evidence="2">Aeromonas sp. 8C</strain>
    </source>
</reference>
<gene>
    <name evidence="2" type="ORF">AERO8C_120489</name>
</gene>
<evidence type="ECO:0000256" key="1">
    <source>
        <dbReference type="SAM" id="MobiDB-lite"/>
    </source>
</evidence>
<name>A0A653KRN5_AERVE</name>
<proteinExistence type="predicted"/>
<dbReference type="EMBL" id="CABWLC010000004">
    <property type="protein sequence ID" value="VXA82059.1"/>
    <property type="molecule type" value="Genomic_DNA"/>
</dbReference>
<dbReference type="Proteomes" id="UP000439123">
    <property type="component" value="Unassembled WGS sequence"/>
</dbReference>
<sequence>MFAIEGRGQRLLGDLHLVGGMQRDAEHGEAQEQVDGPQRRPDQTQLEGGGLEVEPQYSDAGGATERQQQVHQVILETLVAAQLHIEVGNHRQVDEGEGHEGAKVDQRQRHLQIQRHRREGQ</sequence>
<evidence type="ECO:0000313" key="2">
    <source>
        <dbReference type="EMBL" id="VXA82059.1"/>
    </source>
</evidence>
<evidence type="ECO:0000313" key="3">
    <source>
        <dbReference type="Proteomes" id="UP000439123"/>
    </source>
</evidence>
<protein>
    <submittedName>
        <fullName evidence="2">Uncharacterized protein</fullName>
    </submittedName>
</protein>
<feature type="region of interest" description="Disordered" evidence="1">
    <location>
        <begin position="90"/>
        <end position="121"/>
    </location>
</feature>